<feature type="region of interest" description="Disordered" evidence="1">
    <location>
        <begin position="82"/>
        <end position="107"/>
    </location>
</feature>
<accession>A0A0F9BIW8</accession>
<proteinExistence type="predicted"/>
<evidence type="ECO:0008006" key="3">
    <source>
        <dbReference type="Google" id="ProtNLM"/>
    </source>
</evidence>
<dbReference type="EMBL" id="LAZR01037565">
    <property type="protein sequence ID" value="KKL21874.1"/>
    <property type="molecule type" value="Genomic_DNA"/>
</dbReference>
<name>A0A0F9BIW8_9ZZZZ</name>
<evidence type="ECO:0000313" key="2">
    <source>
        <dbReference type="EMBL" id="KKL21874.1"/>
    </source>
</evidence>
<gene>
    <name evidence="2" type="ORF">LCGC14_2441060</name>
</gene>
<evidence type="ECO:0000256" key="1">
    <source>
        <dbReference type="SAM" id="MobiDB-lite"/>
    </source>
</evidence>
<feature type="compositionally biased region" description="Basic residues" evidence="1">
    <location>
        <begin position="85"/>
        <end position="107"/>
    </location>
</feature>
<organism evidence="2">
    <name type="scientific">marine sediment metagenome</name>
    <dbReference type="NCBI Taxonomy" id="412755"/>
    <lineage>
        <taxon>unclassified sequences</taxon>
        <taxon>metagenomes</taxon>
        <taxon>ecological metagenomes</taxon>
    </lineage>
</organism>
<reference evidence="2" key="1">
    <citation type="journal article" date="2015" name="Nature">
        <title>Complex archaea that bridge the gap between prokaryotes and eukaryotes.</title>
        <authorList>
            <person name="Spang A."/>
            <person name="Saw J.H."/>
            <person name="Jorgensen S.L."/>
            <person name="Zaremba-Niedzwiedzka K."/>
            <person name="Martijn J."/>
            <person name="Lind A.E."/>
            <person name="van Eijk R."/>
            <person name="Schleper C."/>
            <person name="Guy L."/>
            <person name="Ettema T.J."/>
        </authorList>
    </citation>
    <scope>NUCLEOTIDE SEQUENCE</scope>
</reference>
<dbReference type="AlphaFoldDB" id="A0A0F9BIW8"/>
<comment type="caution">
    <text evidence="2">The sequence shown here is derived from an EMBL/GenBank/DDBJ whole genome shotgun (WGS) entry which is preliminary data.</text>
</comment>
<sequence>MPRKKRARVRVDNARDIKGYLPAGGWFTSTALAEHLDQEPETTISHVIYGENDDTKEGCPCLKTGGHFKIANDDMAQWIQQNAKIQKRPRKKGGNRRCPRGKGRRPR</sequence>
<protein>
    <recommendedName>
        <fullName evidence="3">Helix-turn-helix domain-containing protein</fullName>
    </recommendedName>
</protein>